<evidence type="ECO:0000256" key="3">
    <source>
        <dbReference type="ARBA" id="ARBA00023082"/>
    </source>
</evidence>
<dbReference type="GO" id="GO:0003677">
    <property type="term" value="F:DNA binding"/>
    <property type="evidence" value="ECO:0007669"/>
    <property type="project" value="InterPro"/>
</dbReference>
<dbReference type="PANTHER" id="PTHR43133:SF51">
    <property type="entry name" value="RNA POLYMERASE SIGMA FACTOR"/>
    <property type="match status" value="1"/>
</dbReference>
<dbReference type="PANTHER" id="PTHR43133">
    <property type="entry name" value="RNA POLYMERASE ECF-TYPE SIGMA FACTO"/>
    <property type="match status" value="1"/>
</dbReference>
<dbReference type="InterPro" id="IPR039425">
    <property type="entry name" value="RNA_pol_sigma-70-like"/>
</dbReference>
<dbReference type="InterPro" id="IPR013249">
    <property type="entry name" value="RNA_pol_sigma70_r4_t2"/>
</dbReference>
<comment type="similarity">
    <text evidence="1">Belongs to the sigma-70 factor family. ECF subfamily.</text>
</comment>
<keyword evidence="2" id="KW-0805">Transcription regulation</keyword>
<accession>A0A545U737</accession>
<dbReference type="Pfam" id="PF08281">
    <property type="entry name" value="Sigma70_r4_2"/>
    <property type="match status" value="1"/>
</dbReference>
<evidence type="ECO:0000256" key="2">
    <source>
        <dbReference type="ARBA" id="ARBA00023015"/>
    </source>
</evidence>
<keyword evidence="8" id="KW-1185">Reference proteome</keyword>
<dbReference type="NCBIfam" id="TIGR02937">
    <property type="entry name" value="sigma70-ECF"/>
    <property type="match status" value="1"/>
</dbReference>
<keyword evidence="4" id="KW-0804">Transcription</keyword>
<reference evidence="7 8" key="1">
    <citation type="submission" date="2019-07" db="EMBL/GenBank/DDBJ databases">
        <title>Draft genome for Aliikangiella sp. M105.</title>
        <authorList>
            <person name="Wang G."/>
        </authorList>
    </citation>
    <scope>NUCLEOTIDE SEQUENCE [LARGE SCALE GENOMIC DNA]</scope>
    <source>
        <strain evidence="7 8">M105</strain>
    </source>
</reference>
<dbReference type="InterPro" id="IPR013324">
    <property type="entry name" value="RNA_pol_sigma_r3/r4-like"/>
</dbReference>
<proteinExistence type="inferred from homology"/>
<dbReference type="InterPro" id="IPR036388">
    <property type="entry name" value="WH-like_DNA-bd_sf"/>
</dbReference>
<evidence type="ECO:0000259" key="5">
    <source>
        <dbReference type="Pfam" id="PF04542"/>
    </source>
</evidence>
<feature type="domain" description="RNA polymerase sigma factor 70 region 4 type 2" evidence="6">
    <location>
        <begin position="109"/>
        <end position="161"/>
    </location>
</feature>
<evidence type="ECO:0000256" key="4">
    <source>
        <dbReference type="ARBA" id="ARBA00023163"/>
    </source>
</evidence>
<dbReference type="Pfam" id="PF04542">
    <property type="entry name" value="Sigma70_r2"/>
    <property type="match status" value="1"/>
</dbReference>
<dbReference type="InterPro" id="IPR014284">
    <property type="entry name" value="RNA_pol_sigma-70_dom"/>
</dbReference>
<protein>
    <submittedName>
        <fullName evidence="7">Sigma-70 family RNA polymerase sigma factor</fullName>
    </submittedName>
</protein>
<dbReference type="NCBIfam" id="NF009170">
    <property type="entry name" value="PRK12517.1"/>
    <property type="match status" value="1"/>
</dbReference>
<dbReference type="Proteomes" id="UP000315439">
    <property type="component" value="Unassembled WGS sequence"/>
</dbReference>
<dbReference type="Gene3D" id="1.10.1740.10">
    <property type="match status" value="1"/>
</dbReference>
<keyword evidence="3" id="KW-0731">Sigma factor</keyword>
<dbReference type="SUPFAM" id="SSF88946">
    <property type="entry name" value="Sigma2 domain of RNA polymerase sigma factors"/>
    <property type="match status" value="1"/>
</dbReference>
<dbReference type="GO" id="GO:0016987">
    <property type="term" value="F:sigma factor activity"/>
    <property type="evidence" value="ECO:0007669"/>
    <property type="project" value="UniProtKB-KW"/>
</dbReference>
<evidence type="ECO:0000256" key="1">
    <source>
        <dbReference type="ARBA" id="ARBA00010641"/>
    </source>
</evidence>
<name>A0A545U737_9GAMM</name>
<gene>
    <name evidence="7" type="ORF">FLL46_19165</name>
</gene>
<evidence type="ECO:0000259" key="6">
    <source>
        <dbReference type="Pfam" id="PF08281"/>
    </source>
</evidence>
<dbReference type="InterPro" id="IPR007627">
    <property type="entry name" value="RNA_pol_sigma70_r2"/>
</dbReference>
<evidence type="ECO:0000313" key="8">
    <source>
        <dbReference type="Proteomes" id="UP000315439"/>
    </source>
</evidence>
<comment type="caution">
    <text evidence="7">The sequence shown here is derived from an EMBL/GenBank/DDBJ whole genome shotgun (WGS) entry which is preliminary data.</text>
</comment>
<sequence length="177" mass="20792">MKGNLKIVSIKDKQFESLVRSFYQPLYRYAYWNTKNRAAAEDLVQETFTRAWKSLHQLKDIDAAKPWLYTILSRENARRFERKQLPMVELSEEWQLEQIAENQDDIETMLLRRAIFQLPDNFRQPLALQVIGGLSTEEIAEVLELNGNTVSTRLFRARAELKRQMSQTQSIRGKNNG</sequence>
<dbReference type="CDD" id="cd06171">
    <property type="entry name" value="Sigma70_r4"/>
    <property type="match status" value="1"/>
</dbReference>
<dbReference type="SUPFAM" id="SSF88659">
    <property type="entry name" value="Sigma3 and sigma4 domains of RNA polymerase sigma factors"/>
    <property type="match status" value="1"/>
</dbReference>
<dbReference type="InterPro" id="IPR013325">
    <property type="entry name" value="RNA_pol_sigma_r2"/>
</dbReference>
<dbReference type="OrthoDB" id="9803470at2"/>
<dbReference type="Gene3D" id="1.10.10.10">
    <property type="entry name" value="Winged helix-like DNA-binding domain superfamily/Winged helix DNA-binding domain"/>
    <property type="match status" value="1"/>
</dbReference>
<dbReference type="EMBL" id="VIKS01000012">
    <property type="protein sequence ID" value="TQV85288.1"/>
    <property type="molecule type" value="Genomic_DNA"/>
</dbReference>
<dbReference type="GO" id="GO:0006352">
    <property type="term" value="P:DNA-templated transcription initiation"/>
    <property type="evidence" value="ECO:0007669"/>
    <property type="project" value="InterPro"/>
</dbReference>
<organism evidence="7 8">
    <name type="scientific">Aliikangiella coralliicola</name>
    <dbReference type="NCBI Taxonomy" id="2592383"/>
    <lineage>
        <taxon>Bacteria</taxon>
        <taxon>Pseudomonadati</taxon>
        <taxon>Pseudomonadota</taxon>
        <taxon>Gammaproteobacteria</taxon>
        <taxon>Oceanospirillales</taxon>
        <taxon>Pleioneaceae</taxon>
        <taxon>Aliikangiella</taxon>
    </lineage>
</organism>
<evidence type="ECO:0000313" key="7">
    <source>
        <dbReference type="EMBL" id="TQV85288.1"/>
    </source>
</evidence>
<feature type="domain" description="RNA polymerase sigma-70 region 2" evidence="5">
    <location>
        <begin position="18"/>
        <end position="84"/>
    </location>
</feature>
<dbReference type="AlphaFoldDB" id="A0A545U737"/>